<reference evidence="2" key="1">
    <citation type="submission" date="2020-07" db="EMBL/GenBank/DDBJ databases">
        <title>Genomic analysis of a strain of Sedimentibacter Hydroxybenzoicus DSM7310.</title>
        <authorList>
            <person name="Ma S."/>
        </authorList>
    </citation>
    <scope>NUCLEOTIDE SEQUENCE</scope>
    <source>
        <strain evidence="2">DSM 7310</strain>
    </source>
</reference>
<dbReference type="EMBL" id="JACBNQ010000010">
    <property type="protein sequence ID" value="NYB74548.1"/>
    <property type="molecule type" value="Genomic_DNA"/>
</dbReference>
<dbReference type="AlphaFoldDB" id="A0A974BK75"/>
<organism evidence="2 3">
    <name type="scientific">Sedimentibacter hydroxybenzoicus DSM 7310</name>
    <dbReference type="NCBI Taxonomy" id="1123245"/>
    <lineage>
        <taxon>Bacteria</taxon>
        <taxon>Bacillati</taxon>
        <taxon>Bacillota</taxon>
        <taxon>Tissierellia</taxon>
        <taxon>Sedimentibacter</taxon>
    </lineage>
</organism>
<proteinExistence type="predicted"/>
<dbReference type="RefSeq" id="WP_179238255.1">
    <property type="nucleotide sequence ID" value="NZ_JACBNQ010000010.1"/>
</dbReference>
<evidence type="ECO:0000313" key="3">
    <source>
        <dbReference type="Proteomes" id="UP000611629"/>
    </source>
</evidence>
<dbReference type="InterPro" id="IPR025935">
    <property type="entry name" value="AbiH"/>
</dbReference>
<dbReference type="InterPro" id="IPR025306">
    <property type="entry name" value="Zn-bnd_dom_prob"/>
</dbReference>
<dbReference type="Pfam" id="PF14253">
    <property type="entry name" value="AbiH"/>
    <property type="match status" value="1"/>
</dbReference>
<dbReference type="Proteomes" id="UP000611629">
    <property type="component" value="Unassembled WGS sequence"/>
</dbReference>
<gene>
    <name evidence="2" type="ORF">HZF24_10420</name>
</gene>
<accession>A0A974BK75</accession>
<protein>
    <submittedName>
        <fullName evidence="2">Zinc-ribbon domain containing protein</fullName>
    </submittedName>
</protein>
<feature type="domain" description="Probable zinc-binding" evidence="1">
    <location>
        <begin position="8"/>
        <end position="48"/>
    </location>
</feature>
<name>A0A974BK75_SEDHY</name>
<sequence>MLIYYTQELSCETCGRTFIFRNYEKERFAQRGLEKPKHCPLCRKAAQELRKQEIERIESERWQQKKEEEKKIFDIRLNEWRVVAKDDIHPADGHVLYVIGNGFDLMHGVSSSYYAFRDSLGRNSALLHAFENFLTSEDIWADFEEALAHFDIKAMSNGFVVDSWLDILGAYDKDAGESEFYQAGEAAANPILTAVHELPRRFRMWIETLSIGTDDRPLQNMFRQNGKVLCFNYTEFVETLYGVSEDNICYIHGCRRKKKYCPKERLVLGHMPCEDTNTYDFDDVSPVGPKNPFKLSMIDAAQDYAIQLIGESDEVLTKNCGDIISAKGTFFAGLNEIEDIITIGHSLSPVDWDYFLEIASRISNIKDARWYFGCHGMRDLDNLEKLLVKLGINQSAVSVFRTDDIAVTPLKDNILTGTLKKLPVEKKLCTSSDGRWLVKTSALSLKIVNQESHAVDYETVFSSSVSDAFFVLSGKYMFAVIRGVDSGVFLFRIIDNHWRFINELESIQNQSLINRRLRCVFLTANEIIFVYNNRVRKYSLSDGSLVSNKALRNAPSYLYSGVDISQLFFKKLLK</sequence>
<dbReference type="Pfam" id="PF13451">
    <property type="entry name" value="zf_Tbcl"/>
    <property type="match status" value="1"/>
</dbReference>
<evidence type="ECO:0000259" key="1">
    <source>
        <dbReference type="Pfam" id="PF13451"/>
    </source>
</evidence>
<comment type="caution">
    <text evidence="2">The sequence shown here is derived from an EMBL/GenBank/DDBJ whole genome shotgun (WGS) entry which is preliminary data.</text>
</comment>
<keyword evidence="3" id="KW-1185">Reference proteome</keyword>
<evidence type="ECO:0000313" key="2">
    <source>
        <dbReference type="EMBL" id="NYB74548.1"/>
    </source>
</evidence>